<sequence>MSDGRSGRRQRRKEERPGEILEAAFEEFALNGFAATRLDDVAARAGITKGTIYVYFPSKEELFIATFKEMVRPMMEHIRALTAAPEGSALEILRTHFRFVYDRMVADRRGRELLRMLMAEAGRFPGLADRWHDEVIGPAIETMRAVVRYGVARGEFRPTVAEVFPHLLFSPVLTASTWCSLFGDAHPLDLAGYYEAHLEMLARALCAEA</sequence>
<organism evidence="6 7">
    <name type="scientific">Methylobacterium nodulans (strain LMG 21967 / CNCM I-2342 / ORS 2060)</name>
    <dbReference type="NCBI Taxonomy" id="460265"/>
    <lineage>
        <taxon>Bacteria</taxon>
        <taxon>Pseudomonadati</taxon>
        <taxon>Pseudomonadota</taxon>
        <taxon>Alphaproteobacteria</taxon>
        <taxon>Hyphomicrobiales</taxon>
        <taxon>Methylobacteriaceae</taxon>
        <taxon>Methylobacterium</taxon>
    </lineage>
</organism>
<reference evidence="6 7" key="1">
    <citation type="submission" date="2009-01" db="EMBL/GenBank/DDBJ databases">
        <title>Complete sequence of chromosome of Methylobacterium nodulans ORS 2060.</title>
        <authorList>
            <consortium name="US DOE Joint Genome Institute"/>
            <person name="Lucas S."/>
            <person name="Copeland A."/>
            <person name="Lapidus A."/>
            <person name="Glavina del Rio T."/>
            <person name="Dalin E."/>
            <person name="Tice H."/>
            <person name="Bruce D."/>
            <person name="Goodwin L."/>
            <person name="Pitluck S."/>
            <person name="Sims D."/>
            <person name="Brettin T."/>
            <person name="Detter J.C."/>
            <person name="Han C."/>
            <person name="Larimer F."/>
            <person name="Land M."/>
            <person name="Hauser L."/>
            <person name="Kyrpides N."/>
            <person name="Ivanova N."/>
            <person name="Marx C.J."/>
            <person name="Richardson P."/>
        </authorList>
    </citation>
    <scope>NUCLEOTIDE SEQUENCE [LARGE SCALE GENOMIC DNA]</scope>
    <source>
        <strain evidence="7">LMG 21967 / CNCM I-2342 / ORS 2060</strain>
    </source>
</reference>
<dbReference type="GO" id="GO:0000976">
    <property type="term" value="F:transcription cis-regulatory region binding"/>
    <property type="evidence" value="ECO:0007669"/>
    <property type="project" value="TreeGrafter"/>
</dbReference>
<keyword evidence="7" id="KW-1185">Reference proteome</keyword>
<dbReference type="Gene3D" id="1.10.357.10">
    <property type="entry name" value="Tetracycline Repressor, domain 2"/>
    <property type="match status" value="1"/>
</dbReference>
<dbReference type="InterPro" id="IPR001647">
    <property type="entry name" value="HTH_TetR"/>
</dbReference>
<dbReference type="InterPro" id="IPR011075">
    <property type="entry name" value="TetR_C"/>
</dbReference>
<dbReference type="KEGG" id="mno:Mnod_0737"/>
<dbReference type="PROSITE" id="PS50977">
    <property type="entry name" value="HTH_TETR_2"/>
    <property type="match status" value="1"/>
</dbReference>
<dbReference type="OrthoDB" id="7185252at2"/>
<evidence type="ECO:0000256" key="3">
    <source>
        <dbReference type="ARBA" id="ARBA00023163"/>
    </source>
</evidence>
<dbReference type="Proteomes" id="UP000008207">
    <property type="component" value="Chromosome"/>
</dbReference>
<dbReference type="PANTHER" id="PTHR30055:SF223">
    <property type="entry name" value="HTH-TYPE TRANSCRIPTIONAL REGULATOR UIDR"/>
    <property type="match status" value="1"/>
</dbReference>
<evidence type="ECO:0000313" key="7">
    <source>
        <dbReference type="Proteomes" id="UP000008207"/>
    </source>
</evidence>
<evidence type="ECO:0000256" key="4">
    <source>
        <dbReference type="PROSITE-ProRule" id="PRU00335"/>
    </source>
</evidence>
<evidence type="ECO:0000256" key="1">
    <source>
        <dbReference type="ARBA" id="ARBA00023015"/>
    </source>
</evidence>
<dbReference type="eggNOG" id="COG1309">
    <property type="taxonomic scope" value="Bacteria"/>
</dbReference>
<accession>B8IF58</accession>
<keyword evidence="2 4" id="KW-0238">DNA-binding</keyword>
<dbReference type="SUPFAM" id="SSF46689">
    <property type="entry name" value="Homeodomain-like"/>
    <property type="match status" value="1"/>
</dbReference>
<dbReference type="HOGENOM" id="CLU_069356_27_2_5"/>
<protein>
    <submittedName>
        <fullName evidence="6">Transcriptional regulator, TetR family</fullName>
    </submittedName>
</protein>
<feature type="domain" description="HTH tetR-type" evidence="5">
    <location>
        <begin position="14"/>
        <end position="74"/>
    </location>
</feature>
<dbReference type="InterPro" id="IPR050109">
    <property type="entry name" value="HTH-type_TetR-like_transc_reg"/>
</dbReference>
<evidence type="ECO:0000259" key="5">
    <source>
        <dbReference type="PROSITE" id="PS50977"/>
    </source>
</evidence>
<dbReference type="PANTHER" id="PTHR30055">
    <property type="entry name" value="HTH-TYPE TRANSCRIPTIONAL REGULATOR RUTR"/>
    <property type="match status" value="1"/>
</dbReference>
<dbReference type="SUPFAM" id="SSF48498">
    <property type="entry name" value="Tetracyclin repressor-like, C-terminal domain"/>
    <property type="match status" value="1"/>
</dbReference>
<keyword evidence="3" id="KW-0804">Transcription</keyword>
<dbReference type="InterPro" id="IPR009057">
    <property type="entry name" value="Homeodomain-like_sf"/>
</dbReference>
<evidence type="ECO:0000313" key="6">
    <source>
        <dbReference type="EMBL" id="ACL55769.1"/>
    </source>
</evidence>
<dbReference type="AlphaFoldDB" id="B8IF58"/>
<dbReference type="GO" id="GO:0003700">
    <property type="term" value="F:DNA-binding transcription factor activity"/>
    <property type="evidence" value="ECO:0007669"/>
    <property type="project" value="TreeGrafter"/>
</dbReference>
<dbReference type="RefSeq" id="WP_015927474.1">
    <property type="nucleotide sequence ID" value="NC_011894.1"/>
</dbReference>
<dbReference type="FunFam" id="1.10.10.60:FF:000141">
    <property type="entry name" value="TetR family transcriptional regulator"/>
    <property type="match status" value="1"/>
</dbReference>
<dbReference type="PRINTS" id="PR00455">
    <property type="entry name" value="HTHTETR"/>
</dbReference>
<proteinExistence type="predicted"/>
<keyword evidence="1" id="KW-0805">Transcription regulation</keyword>
<dbReference type="STRING" id="460265.Mnod_0737"/>
<gene>
    <name evidence="6" type="ordered locus">Mnod_0737</name>
</gene>
<dbReference type="Gene3D" id="1.10.10.60">
    <property type="entry name" value="Homeodomain-like"/>
    <property type="match status" value="1"/>
</dbReference>
<evidence type="ECO:0000256" key="2">
    <source>
        <dbReference type="ARBA" id="ARBA00023125"/>
    </source>
</evidence>
<dbReference type="EMBL" id="CP001349">
    <property type="protein sequence ID" value="ACL55769.1"/>
    <property type="molecule type" value="Genomic_DNA"/>
</dbReference>
<dbReference type="Pfam" id="PF00440">
    <property type="entry name" value="TetR_N"/>
    <property type="match status" value="1"/>
</dbReference>
<name>B8IF58_METNO</name>
<dbReference type="InterPro" id="IPR036271">
    <property type="entry name" value="Tet_transcr_reg_TetR-rel_C_sf"/>
</dbReference>
<dbReference type="Pfam" id="PF16859">
    <property type="entry name" value="TetR_C_11"/>
    <property type="match status" value="1"/>
</dbReference>
<feature type="DNA-binding region" description="H-T-H motif" evidence="4">
    <location>
        <begin position="37"/>
        <end position="56"/>
    </location>
</feature>